<organism evidence="2 3">
    <name type="scientific">Amycolatopsis suaedae</name>
    <dbReference type="NCBI Taxonomy" id="2510978"/>
    <lineage>
        <taxon>Bacteria</taxon>
        <taxon>Bacillati</taxon>
        <taxon>Actinomycetota</taxon>
        <taxon>Actinomycetes</taxon>
        <taxon>Pseudonocardiales</taxon>
        <taxon>Pseudonocardiaceae</taxon>
        <taxon>Amycolatopsis</taxon>
    </lineage>
</organism>
<evidence type="ECO:0000259" key="1">
    <source>
        <dbReference type="Pfam" id="PF12680"/>
    </source>
</evidence>
<feature type="domain" description="SnoaL-like" evidence="1">
    <location>
        <begin position="9"/>
        <end position="109"/>
    </location>
</feature>
<dbReference type="EMBL" id="SFCC01000005">
    <property type="protein sequence ID" value="RZQ63732.1"/>
    <property type="molecule type" value="Genomic_DNA"/>
</dbReference>
<sequence length="119" mass="12960">MTDYTALAHRYLDVWNETDPAKRRELIDALFTEAARYTDPLGEVAGGDGIDGFVAAAQQQLGGMPLRLGGQVDGHHDIARFTWHAGPEGAEALVIGFDVIEIRDGRIDRVQGFLDKVPG</sequence>
<dbReference type="OrthoDB" id="9808719at2"/>
<keyword evidence="3" id="KW-1185">Reference proteome</keyword>
<dbReference type="Gene3D" id="3.10.450.50">
    <property type="match status" value="1"/>
</dbReference>
<accession>A0A4Q7J9Z7</accession>
<dbReference type="Pfam" id="PF12680">
    <property type="entry name" value="SnoaL_2"/>
    <property type="match status" value="1"/>
</dbReference>
<reference evidence="2 3" key="1">
    <citation type="submission" date="2019-02" db="EMBL/GenBank/DDBJ databases">
        <title>Draft genome sequence of Amycolatopsis sp. 8-3EHSu isolated from roots of Suaeda maritima.</title>
        <authorList>
            <person name="Duangmal K."/>
            <person name="Chantavorakit T."/>
        </authorList>
    </citation>
    <scope>NUCLEOTIDE SEQUENCE [LARGE SCALE GENOMIC DNA]</scope>
    <source>
        <strain evidence="2 3">8-3EHSu</strain>
    </source>
</reference>
<comment type="caution">
    <text evidence="2">The sequence shown here is derived from an EMBL/GenBank/DDBJ whole genome shotgun (WGS) entry which is preliminary data.</text>
</comment>
<dbReference type="InterPro" id="IPR037401">
    <property type="entry name" value="SnoaL-like"/>
</dbReference>
<protein>
    <submittedName>
        <fullName evidence="2">Nuclear transport factor 2 family protein</fullName>
    </submittedName>
</protein>
<name>A0A4Q7J9Z7_9PSEU</name>
<dbReference type="SUPFAM" id="SSF54427">
    <property type="entry name" value="NTF2-like"/>
    <property type="match status" value="1"/>
</dbReference>
<dbReference type="RefSeq" id="WP_130475258.1">
    <property type="nucleotide sequence ID" value="NZ_SFCC01000005.1"/>
</dbReference>
<dbReference type="InterPro" id="IPR032710">
    <property type="entry name" value="NTF2-like_dom_sf"/>
</dbReference>
<evidence type="ECO:0000313" key="3">
    <source>
        <dbReference type="Proteomes" id="UP000292003"/>
    </source>
</evidence>
<proteinExistence type="predicted"/>
<evidence type="ECO:0000313" key="2">
    <source>
        <dbReference type="EMBL" id="RZQ63732.1"/>
    </source>
</evidence>
<dbReference type="AlphaFoldDB" id="A0A4Q7J9Z7"/>
<dbReference type="Proteomes" id="UP000292003">
    <property type="component" value="Unassembled WGS sequence"/>
</dbReference>
<gene>
    <name evidence="2" type="ORF">EWH70_11215</name>
</gene>